<proteinExistence type="predicted"/>
<evidence type="ECO:0000313" key="5">
    <source>
        <dbReference type="Proteomes" id="UP000198850"/>
    </source>
</evidence>
<dbReference type="InterPro" id="IPR049492">
    <property type="entry name" value="BD-FAE-like_dom"/>
</dbReference>
<keyword evidence="5" id="KW-1185">Reference proteome</keyword>
<dbReference type="STRING" id="425514.SAMN05443550_102305"/>
<dbReference type="Proteomes" id="UP000198850">
    <property type="component" value="Unassembled WGS sequence"/>
</dbReference>
<keyword evidence="2" id="KW-0732">Signal</keyword>
<dbReference type="RefSeq" id="WP_090555456.1">
    <property type="nucleotide sequence ID" value="NZ_FNRA01000002.1"/>
</dbReference>
<dbReference type="InterPro" id="IPR029058">
    <property type="entry name" value="AB_hydrolase_fold"/>
</dbReference>
<dbReference type="EMBL" id="FNRA01000002">
    <property type="protein sequence ID" value="SEA21065.1"/>
    <property type="molecule type" value="Genomic_DNA"/>
</dbReference>
<dbReference type="OrthoDB" id="9794725at2"/>
<reference evidence="4 5" key="1">
    <citation type="submission" date="2016-10" db="EMBL/GenBank/DDBJ databases">
        <authorList>
            <person name="de Groot N.N."/>
        </authorList>
    </citation>
    <scope>NUCLEOTIDE SEQUENCE [LARGE SCALE GENOMIC DNA]</scope>
    <source>
        <strain evidence="4 5">DSM 19033</strain>
    </source>
</reference>
<gene>
    <name evidence="4" type="ORF">SAMN05443550_102305</name>
</gene>
<organism evidence="4 5">
    <name type="scientific">Pedobacter hartonius</name>
    <dbReference type="NCBI Taxonomy" id="425514"/>
    <lineage>
        <taxon>Bacteria</taxon>
        <taxon>Pseudomonadati</taxon>
        <taxon>Bacteroidota</taxon>
        <taxon>Sphingobacteriia</taxon>
        <taxon>Sphingobacteriales</taxon>
        <taxon>Sphingobacteriaceae</taxon>
        <taxon>Pedobacter</taxon>
    </lineage>
</organism>
<feature type="signal peptide" evidence="2">
    <location>
        <begin position="1"/>
        <end position="21"/>
    </location>
</feature>
<dbReference type="GO" id="GO:0016787">
    <property type="term" value="F:hydrolase activity"/>
    <property type="evidence" value="ECO:0007669"/>
    <property type="project" value="UniProtKB-KW"/>
</dbReference>
<feature type="domain" description="BD-FAE-like" evidence="3">
    <location>
        <begin position="66"/>
        <end position="262"/>
    </location>
</feature>
<dbReference type="AlphaFoldDB" id="A0A1H3ZBS2"/>
<dbReference type="PANTHER" id="PTHR48081">
    <property type="entry name" value="AB HYDROLASE SUPERFAMILY PROTEIN C4A8.06C"/>
    <property type="match status" value="1"/>
</dbReference>
<name>A0A1H3ZBS2_9SPHI</name>
<keyword evidence="1" id="KW-0378">Hydrolase</keyword>
<dbReference type="PANTHER" id="PTHR48081:SF6">
    <property type="entry name" value="PEPTIDASE S9 PROLYL OLIGOPEPTIDASE CATALYTIC DOMAIN-CONTAINING PROTEIN"/>
    <property type="match status" value="1"/>
</dbReference>
<sequence length="309" mass="33713">MKKFWLLCLGLSMIGLQTLKAQEVMNLYPGKIPGAKTPPASYKEIQTVKDGKVTGLSKVFQPTIALYQPNPAKTNGTAVIICPGGGYAHLAIGHEGDEVAKRFAENGVTAVVLKYRLPDDTTMVDRSFGPLQDAEQAIYMVRKNAARWKINPAKVGIMGFSAGGHLASSLAVHYGDSKIENRENLSLRPDFAILIYPVISFLASPHTGSVKNLIGANGTEAQKEYFSNERQVNAQTPITFLVHANDDKTVPVENSILFDEALVKNKVAVETHLYQAGGHGFGLHNKTTTDDWFVRLQNWMTANKLSGSN</sequence>
<evidence type="ECO:0000256" key="2">
    <source>
        <dbReference type="SAM" id="SignalP"/>
    </source>
</evidence>
<evidence type="ECO:0000256" key="1">
    <source>
        <dbReference type="ARBA" id="ARBA00022801"/>
    </source>
</evidence>
<dbReference type="Gene3D" id="3.40.50.1820">
    <property type="entry name" value="alpha/beta hydrolase"/>
    <property type="match status" value="1"/>
</dbReference>
<dbReference type="InterPro" id="IPR050300">
    <property type="entry name" value="GDXG_lipolytic_enzyme"/>
</dbReference>
<protein>
    <submittedName>
        <fullName evidence="4">Acetyl esterase/lipase</fullName>
    </submittedName>
</protein>
<accession>A0A1H3ZBS2</accession>
<evidence type="ECO:0000313" key="4">
    <source>
        <dbReference type="EMBL" id="SEA21065.1"/>
    </source>
</evidence>
<feature type="chain" id="PRO_5011776786" evidence="2">
    <location>
        <begin position="22"/>
        <end position="309"/>
    </location>
</feature>
<evidence type="ECO:0000259" key="3">
    <source>
        <dbReference type="Pfam" id="PF20434"/>
    </source>
</evidence>
<dbReference type="SUPFAM" id="SSF53474">
    <property type="entry name" value="alpha/beta-Hydrolases"/>
    <property type="match status" value="1"/>
</dbReference>
<dbReference type="Pfam" id="PF20434">
    <property type="entry name" value="BD-FAE"/>
    <property type="match status" value="1"/>
</dbReference>